<protein>
    <submittedName>
        <fullName evidence="1">Uncharacterized protein</fullName>
    </submittedName>
</protein>
<sequence length="81" mass="9899">MHMRTLNFLHCSSDNYASEISLPRSRFKYFNQNLVYLDLRDKSKINNYIYQNSVFLMKSRIGTRKFEPVNQIKKYPRLLFR</sequence>
<gene>
    <name evidence="1" type="ORF">C2G38_528567</name>
</gene>
<keyword evidence="2" id="KW-1185">Reference proteome</keyword>
<dbReference type="AlphaFoldDB" id="A0A397U7P7"/>
<proteinExistence type="predicted"/>
<dbReference type="Proteomes" id="UP000266673">
    <property type="component" value="Unassembled WGS sequence"/>
</dbReference>
<dbReference type="EMBL" id="QKWP01001840">
    <property type="protein sequence ID" value="RIB06292.1"/>
    <property type="molecule type" value="Genomic_DNA"/>
</dbReference>
<organism evidence="1 2">
    <name type="scientific">Gigaspora rosea</name>
    <dbReference type="NCBI Taxonomy" id="44941"/>
    <lineage>
        <taxon>Eukaryota</taxon>
        <taxon>Fungi</taxon>
        <taxon>Fungi incertae sedis</taxon>
        <taxon>Mucoromycota</taxon>
        <taxon>Glomeromycotina</taxon>
        <taxon>Glomeromycetes</taxon>
        <taxon>Diversisporales</taxon>
        <taxon>Gigasporaceae</taxon>
        <taxon>Gigaspora</taxon>
    </lineage>
</organism>
<name>A0A397U7P7_9GLOM</name>
<evidence type="ECO:0000313" key="2">
    <source>
        <dbReference type="Proteomes" id="UP000266673"/>
    </source>
</evidence>
<reference evidence="1 2" key="1">
    <citation type="submission" date="2018-06" db="EMBL/GenBank/DDBJ databases">
        <title>Comparative genomics reveals the genomic features of Rhizophagus irregularis, R. cerebriforme, R. diaphanum and Gigaspora rosea, and their symbiotic lifestyle signature.</title>
        <authorList>
            <person name="Morin E."/>
            <person name="San Clemente H."/>
            <person name="Chen E.C.H."/>
            <person name="De La Providencia I."/>
            <person name="Hainaut M."/>
            <person name="Kuo A."/>
            <person name="Kohler A."/>
            <person name="Murat C."/>
            <person name="Tang N."/>
            <person name="Roy S."/>
            <person name="Loubradou J."/>
            <person name="Henrissat B."/>
            <person name="Grigoriev I.V."/>
            <person name="Corradi N."/>
            <person name="Roux C."/>
            <person name="Martin F.M."/>
        </authorList>
    </citation>
    <scope>NUCLEOTIDE SEQUENCE [LARGE SCALE GENOMIC DNA]</scope>
    <source>
        <strain evidence="1 2">DAOM 194757</strain>
    </source>
</reference>
<comment type="caution">
    <text evidence="1">The sequence shown here is derived from an EMBL/GenBank/DDBJ whole genome shotgun (WGS) entry which is preliminary data.</text>
</comment>
<evidence type="ECO:0000313" key="1">
    <source>
        <dbReference type="EMBL" id="RIB06292.1"/>
    </source>
</evidence>
<accession>A0A397U7P7</accession>